<keyword evidence="2" id="KW-1185">Reference proteome</keyword>
<evidence type="ECO:0000313" key="1">
    <source>
        <dbReference type="EMBL" id="SME94326.1"/>
    </source>
</evidence>
<name>A0A1X7CCX2_9BACT</name>
<dbReference type="AlphaFoldDB" id="A0A1X7CCX2"/>
<organism evidence="1 2">
    <name type="scientific">Desulfovibrio gilichinskyi</name>
    <dbReference type="NCBI Taxonomy" id="1519643"/>
    <lineage>
        <taxon>Bacteria</taxon>
        <taxon>Pseudomonadati</taxon>
        <taxon>Thermodesulfobacteriota</taxon>
        <taxon>Desulfovibrionia</taxon>
        <taxon>Desulfovibrionales</taxon>
        <taxon>Desulfovibrionaceae</taxon>
        <taxon>Desulfovibrio</taxon>
    </lineage>
</organism>
<sequence length="181" mass="20650">MVLNERHLQLLKHIKSYSCIKRYHGLLPQREAAFYDDTLICELQELGLVEEGRICSSCGNSLVGYKVSKKADEELENVYLDIKDNDWDSFCGLDVDVHDCLDKEHIRALMDIYHLSRVTQFCGIAPKRLLLNSYASDVINVLLDVGFINKISLKGSSVKYRSGFVLSTKASRLLQQLGYMR</sequence>
<reference evidence="2" key="1">
    <citation type="submission" date="2017-04" db="EMBL/GenBank/DDBJ databases">
        <authorList>
            <person name="Varghese N."/>
            <person name="Submissions S."/>
        </authorList>
    </citation>
    <scope>NUCLEOTIDE SEQUENCE [LARGE SCALE GENOMIC DNA]</scope>
    <source>
        <strain evidence="2">K3S</strain>
    </source>
</reference>
<dbReference type="OrthoDB" id="5470667at2"/>
<accession>A0A1X7CCX2</accession>
<dbReference type="Proteomes" id="UP000192906">
    <property type="component" value="Unassembled WGS sequence"/>
</dbReference>
<dbReference type="EMBL" id="FWZU01000001">
    <property type="protein sequence ID" value="SME94326.1"/>
    <property type="molecule type" value="Genomic_DNA"/>
</dbReference>
<gene>
    <name evidence="1" type="ORF">SAMN06295933_0691</name>
</gene>
<dbReference type="RefSeq" id="WP_085098289.1">
    <property type="nucleotide sequence ID" value="NZ_FWZU01000001.1"/>
</dbReference>
<protein>
    <submittedName>
        <fullName evidence="1">Uncharacterized protein</fullName>
    </submittedName>
</protein>
<proteinExistence type="predicted"/>
<evidence type="ECO:0000313" key="2">
    <source>
        <dbReference type="Proteomes" id="UP000192906"/>
    </source>
</evidence>